<keyword evidence="2" id="KW-1185">Reference proteome</keyword>
<organism evidence="1 2">
    <name type="scientific">Sphaerodactylus townsendi</name>
    <dbReference type="NCBI Taxonomy" id="933632"/>
    <lineage>
        <taxon>Eukaryota</taxon>
        <taxon>Metazoa</taxon>
        <taxon>Chordata</taxon>
        <taxon>Craniata</taxon>
        <taxon>Vertebrata</taxon>
        <taxon>Euteleostomi</taxon>
        <taxon>Lepidosauria</taxon>
        <taxon>Squamata</taxon>
        <taxon>Bifurcata</taxon>
        <taxon>Gekkota</taxon>
        <taxon>Sphaerodactylidae</taxon>
        <taxon>Sphaerodactylus</taxon>
    </lineage>
</organism>
<accession>A0ACB8GC87</accession>
<sequence>MGAAGAKEPRLPGGAWLEKENTQHSFSNEAKTRALQAQQKEQELTQKMQQMEAQHDKTVYELDSLLSSQNTFISKLKEECCILAKKLESITEKNRSEISKLSQENKYVCDRLEKTQKRNDELEEQCIQHGRMHDKMKLSHKSNLLLIASEAADLL</sequence>
<proteinExistence type="predicted"/>
<evidence type="ECO:0000313" key="2">
    <source>
        <dbReference type="Proteomes" id="UP000827872"/>
    </source>
</evidence>
<protein>
    <submittedName>
        <fullName evidence="1">Uncharacterized protein</fullName>
    </submittedName>
</protein>
<evidence type="ECO:0000313" key="1">
    <source>
        <dbReference type="EMBL" id="KAH8016799.1"/>
    </source>
</evidence>
<gene>
    <name evidence="1" type="ORF">K3G42_023111</name>
</gene>
<dbReference type="Proteomes" id="UP000827872">
    <property type="component" value="Linkage Group LG01"/>
</dbReference>
<name>A0ACB8GC87_9SAUR</name>
<dbReference type="EMBL" id="CM037614">
    <property type="protein sequence ID" value="KAH8016799.1"/>
    <property type="molecule type" value="Genomic_DNA"/>
</dbReference>
<comment type="caution">
    <text evidence="1">The sequence shown here is derived from an EMBL/GenBank/DDBJ whole genome shotgun (WGS) entry which is preliminary data.</text>
</comment>
<reference evidence="1" key="1">
    <citation type="submission" date="2021-08" db="EMBL/GenBank/DDBJ databases">
        <title>The first chromosome-level gecko genome reveals the dynamic sex chromosomes of Neotropical dwarf geckos (Sphaerodactylidae: Sphaerodactylus).</title>
        <authorList>
            <person name="Pinto B.J."/>
            <person name="Keating S.E."/>
            <person name="Gamble T."/>
        </authorList>
    </citation>
    <scope>NUCLEOTIDE SEQUENCE</scope>
    <source>
        <strain evidence="1">TG3544</strain>
    </source>
</reference>